<keyword evidence="1" id="KW-0547">Nucleotide-binding</keyword>
<dbReference type="SUPFAM" id="SSF52540">
    <property type="entry name" value="P-loop containing nucleoside triphosphate hydrolases"/>
    <property type="match status" value="1"/>
</dbReference>
<evidence type="ECO:0000256" key="2">
    <source>
        <dbReference type="ARBA" id="ARBA00023134"/>
    </source>
</evidence>
<sequence length="273" mass="29556">MRNRGSQAQAERVSHARPAMGDSIARVLVVGDSGVGKTSLVHKLCYGEVLNNPEWTVGCNVEVKYCPTDGDVPAGFVDFLDVGCHNNHSMSRSIFYNGIDGVILVYDMSNSKSFTNLKKWIAELRKSVTKGDYSNEKRVESTIFQRSIMGQPPTNPSGDDGTICGLPVLVIGNKLDLVRGWRASKIPNVQRSLGYDSINASSVQFGEIELSGKYANFIRRAIELNGSHGHGSARGGLAYTGVGSFDVEGGFEPPVSSQGSSFFDRFSFSSKSK</sequence>
<dbReference type="Gene3D" id="3.40.50.300">
    <property type="entry name" value="P-loop containing nucleotide triphosphate hydrolases"/>
    <property type="match status" value="1"/>
</dbReference>
<organism evidence="3">
    <name type="scientific">Mucochytrium quahogii</name>
    <dbReference type="NCBI Taxonomy" id="96639"/>
    <lineage>
        <taxon>Eukaryota</taxon>
        <taxon>Sar</taxon>
        <taxon>Stramenopiles</taxon>
        <taxon>Bigyra</taxon>
        <taxon>Labyrinthulomycetes</taxon>
        <taxon>Thraustochytrida</taxon>
        <taxon>Thraustochytriidae</taxon>
        <taxon>Mucochytrium</taxon>
    </lineage>
</organism>
<dbReference type="InterPro" id="IPR027417">
    <property type="entry name" value="P-loop_NTPase"/>
</dbReference>
<keyword evidence="2" id="KW-0342">GTP-binding</keyword>
<dbReference type="GO" id="GO:0003924">
    <property type="term" value="F:GTPase activity"/>
    <property type="evidence" value="ECO:0007669"/>
    <property type="project" value="InterPro"/>
</dbReference>
<gene>
    <name evidence="3" type="ORF">QSP1433_LOCUS3618</name>
</gene>
<reference evidence="3" key="1">
    <citation type="submission" date="2021-01" db="EMBL/GenBank/DDBJ databases">
        <authorList>
            <person name="Corre E."/>
            <person name="Pelletier E."/>
            <person name="Niang G."/>
            <person name="Scheremetjew M."/>
            <person name="Finn R."/>
            <person name="Kale V."/>
            <person name="Holt S."/>
            <person name="Cochrane G."/>
            <person name="Meng A."/>
            <person name="Brown T."/>
            <person name="Cohen L."/>
        </authorList>
    </citation>
    <scope>NUCLEOTIDE SEQUENCE</scope>
    <source>
        <strain evidence="3">NY070348D</strain>
    </source>
</reference>
<dbReference type="PROSITE" id="PS51419">
    <property type="entry name" value="RAB"/>
    <property type="match status" value="1"/>
</dbReference>
<dbReference type="SMART" id="SM00175">
    <property type="entry name" value="RAB"/>
    <property type="match status" value="1"/>
</dbReference>
<protein>
    <submittedName>
        <fullName evidence="3">Uncharacterized protein</fullName>
    </submittedName>
</protein>
<dbReference type="PANTHER" id="PTHR24073">
    <property type="entry name" value="DRAB5-RELATED"/>
    <property type="match status" value="1"/>
</dbReference>
<dbReference type="InterPro" id="IPR001806">
    <property type="entry name" value="Small_GTPase"/>
</dbReference>
<dbReference type="SMART" id="SM00173">
    <property type="entry name" value="RAS"/>
    <property type="match status" value="1"/>
</dbReference>
<dbReference type="EMBL" id="HBHK01006051">
    <property type="protein sequence ID" value="CAD9671593.1"/>
    <property type="molecule type" value="Transcribed_RNA"/>
</dbReference>
<dbReference type="Pfam" id="PF00071">
    <property type="entry name" value="Ras"/>
    <property type="match status" value="1"/>
</dbReference>
<name>A0A7S2RI26_9STRA</name>
<dbReference type="GO" id="GO:0005525">
    <property type="term" value="F:GTP binding"/>
    <property type="evidence" value="ECO:0007669"/>
    <property type="project" value="UniProtKB-KW"/>
</dbReference>
<dbReference type="AlphaFoldDB" id="A0A7S2RI26"/>
<dbReference type="PRINTS" id="PR00449">
    <property type="entry name" value="RASTRNSFRMNG"/>
</dbReference>
<evidence type="ECO:0000313" key="3">
    <source>
        <dbReference type="EMBL" id="CAD9671593.1"/>
    </source>
</evidence>
<proteinExistence type="predicted"/>
<accession>A0A7S2RI26</accession>
<evidence type="ECO:0000256" key="1">
    <source>
        <dbReference type="ARBA" id="ARBA00022741"/>
    </source>
</evidence>